<dbReference type="VEuPathDB" id="FungiDB:GMDG_07577"/>
<dbReference type="EMBL" id="GL573405">
    <property type="protein sequence ID" value="ELR05734.1"/>
    <property type="molecule type" value="Genomic_DNA"/>
</dbReference>
<dbReference type="InParanoid" id="L8FYX0"/>
<gene>
    <name evidence="2" type="ORF">GMDG_07577</name>
</gene>
<organism evidence="2 3">
    <name type="scientific">Pseudogymnoascus destructans (strain ATCC MYA-4855 / 20631-21)</name>
    <name type="common">Bat white-nose syndrome fungus</name>
    <name type="synonym">Geomyces destructans</name>
    <dbReference type="NCBI Taxonomy" id="658429"/>
    <lineage>
        <taxon>Eukaryota</taxon>
        <taxon>Fungi</taxon>
        <taxon>Dikarya</taxon>
        <taxon>Ascomycota</taxon>
        <taxon>Pezizomycotina</taxon>
        <taxon>Leotiomycetes</taxon>
        <taxon>Thelebolales</taxon>
        <taxon>Thelebolaceae</taxon>
        <taxon>Pseudogymnoascus</taxon>
    </lineage>
</organism>
<keyword evidence="3" id="KW-1185">Reference proteome</keyword>
<dbReference type="OrthoDB" id="3431248at2759"/>
<accession>L8FYX0</accession>
<feature type="region of interest" description="Disordered" evidence="1">
    <location>
        <begin position="108"/>
        <end position="145"/>
    </location>
</feature>
<reference evidence="3" key="1">
    <citation type="submission" date="2010-09" db="EMBL/GenBank/DDBJ databases">
        <title>The genome sequence of Geomyces destructans 20631-21.</title>
        <authorList>
            <consortium name="The Broad Institute Genome Sequencing Platform"/>
            <person name="Cuomo C.A."/>
            <person name="Blehert D.S."/>
            <person name="Lorch J.M."/>
            <person name="Young S.K."/>
            <person name="Zeng Q."/>
            <person name="Gargeya S."/>
            <person name="Fitzgerald M."/>
            <person name="Haas B."/>
            <person name="Abouelleil A."/>
            <person name="Alvarado L."/>
            <person name="Arachchi H.M."/>
            <person name="Berlin A."/>
            <person name="Brown A."/>
            <person name="Chapman S.B."/>
            <person name="Chen Z."/>
            <person name="Dunbar C."/>
            <person name="Freedman E."/>
            <person name="Gearin G."/>
            <person name="Gellesch M."/>
            <person name="Goldberg J."/>
            <person name="Griggs A."/>
            <person name="Gujja S."/>
            <person name="Heiman D."/>
            <person name="Howarth C."/>
            <person name="Larson L."/>
            <person name="Lui A."/>
            <person name="MacDonald P.J.P."/>
            <person name="Montmayeur A."/>
            <person name="Murphy C."/>
            <person name="Neiman D."/>
            <person name="Pearson M."/>
            <person name="Priest M."/>
            <person name="Roberts A."/>
            <person name="Saif S."/>
            <person name="Shea T."/>
            <person name="Shenoy N."/>
            <person name="Sisk P."/>
            <person name="Stolte C."/>
            <person name="Sykes S."/>
            <person name="Wortman J."/>
            <person name="Nusbaum C."/>
            <person name="Birren B."/>
        </authorList>
    </citation>
    <scope>NUCLEOTIDE SEQUENCE [LARGE SCALE GENOMIC DNA]</scope>
    <source>
        <strain evidence="3">ATCC MYA-4855 / 20631-21</strain>
    </source>
</reference>
<dbReference type="HOGENOM" id="CLU_535416_0_0_1"/>
<name>L8FYX0_PSED2</name>
<evidence type="ECO:0000256" key="1">
    <source>
        <dbReference type="SAM" id="MobiDB-lite"/>
    </source>
</evidence>
<evidence type="ECO:0000313" key="3">
    <source>
        <dbReference type="Proteomes" id="UP000011064"/>
    </source>
</evidence>
<evidence type="ECO:0000313" key="2">
    <source>
        <dbReference type="EMBL" id="ELR05734.1"/>
    </source>
</evidence>
<proteinExistence type="predicted"/>
<dbReference type="AlphaFoldDB" id="L8FYX0"/>
<feature type="region of interest" description="Disordered" evidence="1">
    <location>
        <begin position="37"/>
        <end position="76"/>
    </location>
</feature>
<dbReference type="Proteomes" id="UP000011064">
    <property type="component" value="Unassembled WGS sequence"/>
</dbReference>
<feature type="compositionally biased region" description="Basic and acidic residues" evidence="1">
    <location>
        <begin position="128"/>
        <end position="140"/>
    </location>
</feature>
<sequence length="509" mass="57724">MALITRRKPSDCMYREYIGSEGSTPRGLGFIVPEEETLLEGGSRLETPPSRQYDSPQVESASQEQNSPESGPQQTLTKTMLDTYALMRGRLGRGERGPLYQEGFTYRTWEPRPEDDDPKLSPTIPWETYDHEDKESKRLQEAPTPDLDCVREPRERTFSERLGQIGYVKINGQVTDPDSKTDVLNALNGIRGYPPRVPGFHDPLLSQVMNDTELGEYYTQFLRDVDNEEDPERDNEGNPLDNRISPVTFMKWASGVQKKVRVNTAEIEGEVVERARQEELKGEKPPGNHRPLVWSALKPQFDQELGGAISPAYSVDEYPSPLMSPRGVNLTNVPGMFYHMLPEFNVVLARAAFHDGGIDLSTKASSETEITTDWQLADALGDGNRELGMHRIDVIQVEFQNLMAERDVEVGKATEKMLQLNSARDTITRLGEMICARRYEMTILKRRARADQLLGEWREHLRQQTARAVNMAKSWGDELDELRDVNVKLVGELQDLDQNSENDERSAVV</sequence>
<protein>
    <submittedName>
        <fullName evidence="2">Uncharacterized protein</fullName>
    </submittedName>
</protein>
<feature type="compositionally biased region" description="Polar residues" evidence="1">
    <location>
        <begin position="49"/>
        <end position="76"/>
    </location>
</feature>